<keyword evidence="3" id="KW-1185">Reference proteome</keyword>
<feature type="transmembrane region" description="Helical" evidence="1">
    <location>
        <begin position="62"/>
        <end position="84"/>
    </location>
</feature>
<dbReference type="AlphaFoldDB" id="A0A5C7FJY4"/>
<sequence length="130" mass="15217">MRWLLPLAFLILVILNIISEGGLEVFPSKIVGLYSIAGIILSVGYFLYLLRTLTDYYIERKPMFWVSSGLLIYFAGNFLLWIGLNFITYDRDFFYSIYRINSIVTVLLYVFFTIAIFLNPHDENKHRSPN</sequence>
<protein>
    <submittedName>
        <fullName evidence="2">Uncharacterized protein</fullName>
    </submittedName>
</protein>
<evidence type="ECO:0000313" key="2">
    <source>
        <dbReference type="EMBL" id="TXF91629.1"/>
    </source>
</evidence>
<feature type="transmembrane region" description="Helical" evidence="1">
    <location>
        <begin position="29"/>
        <end position="50"/>
    </location>
</feature>
<proteinExistence type="predicted"/>
<feature type="transmembrane region" description="Helical" evidence="1">
    <location>
        <begin position="96"/>
        <end position="118"/>
    </location>
</feature>
<reference evidence="2 3" key="1">
    <citation type="submission" date="2019-08" db="EMBL/GenBank/DDBJ databases">
        <title>Lewinella sp. strain SSH13 Genome sequencing and assembly.</title>
        <authorList>
            <person name="Kim I."/>
        </authorList>
    </citation>
    <scope>NUCLEOTIDE SEQUENCE [LARGE SCALE GENOMIC DNA]</scope>
    <source>
        <strain evidence="2 3">SSH13</strain>
    </source>
</reference>
<organism evidence="2 3">
    <name type="scientific">Neolewinella aurantiaca</name>
    <dbReference type="NCBI Taxonomy" id="2602767"/>
    <lineage>
        <taxon>Bacteria</taxon>
        <taxon>Pseudomonadati</taxon>
        <taxon>Bacteroidota</taxon>
        <taxon>Saprospiria</taxon>
        <taxon>Saprospirales</taxon>
        <taxon>Lewinellaceae</taxon>
        <taxon>Neolewinella</taxon>
    </lineage>
</organism>
<keyword evidence="1" id="KW-1133">Transmembrane helix</keyword>
<dbReference type="RefSeq" id="WP_147928670.1">
    <property type="nucleotide sequence ID" value="NZ_VOXD01000001.1"/>
</dbReference>
<dbReference type="EMBL" id="VOXD01000001">
    <property type="protein sequence ID" value="TXF91629.1"/>
    <property type="molecule type" value="Genomic_DNA"/>
</dbReference>
<keyword evidence="1" id="KW-0812">Transmembrane</keyword>
<evidence type="ECO:0000256" key="1">
    <source>
        <dbReference type="SAM" id="Phobius"/>
    </source>
</evidence>
<dbReference type="OrthoDB" id="954494at2"/>
<keyword evidence="1" id="KW-0472">Membrane</keyword>
<accession>A0A5C7FJY4</accession>
<dbReference type="Proteomes" id="UP000321907">
    <property type="component" value="Unassembled WGS sequence"/>
</dbReference>
<comment type="caution">
    <text evidence="2">The sequence shown here is derived from an EMBL/GenBank/DDBJ whole genome shotgun (WGS) entry which is preliminary data.</text>
</comment>
<name>A0A5C7FJY4_9BACT</name>
<evidence type="ECO:0000313" key="3">
    <source>
        <dbReference type="Proteomes" id="UP000321907"/>
    </source>
</evidence>
<gene>
    <name evidence="2" type="ORF">FUA23_00140</name>
</gene>